<protein>
    <submittedName>
        <fullName evidence="6">Site-specific integrase</fullName>
    </submittedName>
</protein>
<evidence type="ECO:0000256" key="3">
    <source>
        <dbReference type="ARBA" id="ARBA00023125"/>
    </source>
</evidence>
<dbReference type="EMBL" id="SGOE01000008">
    <property type="protein sequence ID" value="TRB03512.1"/>
    <property type="molecule type" value="Genomic_DNA"/>
</dbReference>
<dbReference type="SUPFAM" id="SSF56349">
    <property type="entry name" value="DNA breaking-rejoining enzymes"/>
    <property type="match status" value="1"/>
</dbReference>
<dbReference type="PROSITE" id="PS51898">
    <property type="entry name" value="TYR_RECOMBINASE"/>
    <property type="match status" value="1"/>
</dbReference>
<dbReference type="InterPro" id="IPR050090">
    <property type="entry name" value="Tyrosine_recombinase_XerCD"/>
</dbReference>
<accession>A0A546XRZ5</accession>
<dbReference type="GO" id="GO:0003677">
    <property type="term" value="F:DNA binding"/>
    <property type="evidence" value="ECO:0007669"/>
    <property type="project" value="UniProtKB-KW"/>
</dbReference>
<dbReference type="InterPro" id="IPR013762">
    <property type="entry name" value="Integrase-like_cat_sf"/>
</dbReference>
<organism evidence="6 7">
    <name type="scientific">Agrobacterium tumefaciens</name>
    <dbReference type="NCBI Taxonomy" id="358"/>
    <lineage>
        <taxon>Bacteria</taxon>
        <taxon>Pseudomonadati</taxon>
        <taxon>Pseudomonadota</taxon>
        <taxon>Alphaproteobacteria</taxon>
        <taxon>Hyphomicrobiales</taxon>
        <taxon>Rhizobiaceae</taxon>
        <taxon>Rhizobium/Agrobacterium group</taxon>
        <taxon>Agrobacterium</taxon>
        <taxon>Agrobacterium tumefaciens complex</taxon>
    </lineage>
</organism>
<evidence type="ECO:0000256" key="4">
    <source>
        <dbReference type="ARBA" id="ARBA00023172"/>
    </source>
</evidence>
<gene>
    <name evidence="6" type="ORF">EXN61_21900</name>
</gene>
<dbReference type="CDD" id="cd01189">
    <property type="entry name" value="INT_ICEBs1_C_like"/>
    <property type="match status" value="1"/>
</dbReference>
<dbReference type="Gene3D" id="1.10.150.130">
    <property type="match status" value="1"/>
</dbReference>
<name>A0A546XRZ5_AGRTU</name>
<keyword evidence="3" id="KW-0238">DNA-binding</keyword>
<dbReference type="RefSeq" id="WP_142859182.1">
    <property type="nucleotide sequence ID" value="NZ_SGOE01000008.1"/>
</dbReference>
<dbReference type="InterPro" id="IPR011010">
    <property type="entry name" value="DNA_brk_join_enz"/>
</dbReference>
<evidence type="ECO:0000256" key="2">
    <source>
        <dbReference type="ARBA" id="ARBA00022908"/>
    </source>
</evidence>
<keyword evidence="2" id="KW-0229">DNA integration</keyword>
<comment type="similarity">
    <text evidence="1">Belongs to the 'phage' integrase family.</text>
</comment>
<keyword evidence="4" id="KW-0233">DNA recombination</keyword>
<dbReference type="GO" id="GO:0015074">
    <property type="term" value="P:DNA integration"/>
    <property type="evidence" value="ECO:0007669"/>
    <property type="project" value="UniProtKB-KW"/>
</dbReference>
<feature type="domain" description="Tyr recombinase" evidence="5">
    <location>
        <begin position="187"/>
        <end position="383"/>
    </location>
</feature>
<dbReference type="Pfam" id="PF00589">
    <property type="entry name" value="Phage_integrase"/>
    <property type="match status" value="1"/>
</dbReference>
<evidence type="ECO:0000313" key="6">
    <source>
        <dbReference type="EMBL" id="TRB03512.1"/>
    </source>
</evidence>
<dbReference type="GO" id="GO:0006310">
    <property type="term" value="P:DNA recombination"/>
    <property type="evidence" value="ECO:0007669"/>
    <property type="project" value="UniProtKB-KW"/>
</dbReference>
<dbReference type="AlphaFoldDB" id="A0A546XRZ5"/>
<dbReference type="PANTHER" id="PTHR30349">
    <property type="entry name" value="PHAGE INTEGRASE-RELATED"/>
    <property type="match status" value="1"/>
</dbReference>
<dbReference type="Proteomes" id="UP000317023">
    <property type="component" value="Unassembled WGS sequence"/>
</dbReference>
<evidence type="ECO:0000256" key="1">
    <source>
        <dbReference type="ARBA" id="ARBA00008857"/>
    </source>
</evidence>
<proteinExistence type="inferred from homology"/>
<evidence type="ECO:0000313" key="7">
    <source>
        <dbReference type="Proteomes" id="UP000317023"/>
    </source>
</evidence>
<reference evidence="6 7" key="1">
    <citation type="journal article" date="2019" name="Appl. Microbiol. Biotechnol.">
        <title>Differential efficiency of wild type rhizogenic strains for rol gene transformation of plants.</title>
        <authorList>
            <person name="Desmet S."/>
            <person name="De Keyser E."/>
            <person name="Van Vaerenbergh J."/>
            <person name="Baeyen S."/>
            <person name="Van Huylenbroeck J."/>
            <person name="Geelen D."/>
            <person name="Dhooghe E."/>
        </authorList>
    </citation>
    <scope>NUCLEOTIDE SEQUENCE [LARGE SCALE GENOMIC DNA]</scope>
    <source>
        <strain evidence="6 7">MAFF210266</strain>
    </source>
</reference>
<comment type="caution">
    <text evidence="6">The sequence shown here is derived from an EMBL/GenBank/DDBJ whole genome shotgun (WGS) entry which is preliminary data.</text>
</comment>
<dbReference type="InterPro" id="IPR010998">
    <property type="entry name" value="Integrase_recombinase_N"/>
</dbReference>
<dbReference type="PANTHER" id="PTHR30349:SF64">
    <property type="entry name" value="PROPHAGE INTEGRASE INTD-RELATED"/>
    <property type="match status" value="1"/>
</dbReference>
<dbReference type="Gene3D" id="1.10.443.10">
    <property type="entry name" value="Intergrase catalytic core"/>
    <property type="match status" value="1"/>
</dbReference>
<evidence type="ECO:0000259" key="5">
    <source>
        <dbReference type="PROSITE" id="PS51898"/>
    </source>
</evidence>
<sequence length="387" mass="42955">MATITKRTWKTVKGEAREAWRASYTDNAGNRHKEQFATKKEAEAHLKTIIAQQVSGTLLADAKGLTVADAIKEFSADLDAREVRGESTRMYVKNTKQQLDMWILGNNIPPEKPQIKGIGKIKLIHATTGVFQSHADALKEAGLSIVLIRRVMGAMARCMDHARRKDMVAINNAKGTKVRGKRGEEYARVTPPAKEELSAILKAAKELPPAWAKQPVAAALRIEFAARTGLRASEQWALQWKHVDLEKGVISVVQSVDAFGKIDVTKTRAGTRTVPMGKALIADLKQWRADTLYPGDDDYVFPDARGGFTRHTNFVKRIWNPLLKAAGVETGWHSLRHYFVSRLIESGMQPKAIQTLAGHSSFQITMSRYGHLFPSDDHAAIMDGIEL</sequence>
<dbReference type="InterPro" id="IPR002104">
    <property type="entry name" value="Integrase_catalytic"/>
</dbReference>